<dbReference type="AlphaFoldDB" id="A0A0E9VR70"/>
<proteinExistence type="predicted"/>
<accession>A0A0E9VR70</accession>
<reference evidence="1" key="1">
    <citation type="submission" date="2014-11" db="EMBL/GenBank/DDBJ databases">
        <authorList>
            <person name="Amaro Gonzalez C."/>
        </authorList>
    </citation>
    <scope>NUCLEOTIDE SEQUENCE</scope>
</reference>
<sequence length="22" mass="2666">MALTPAQWTPNRMGSWCRFHFK</sequence>
<organism evidence="1">
    <name type="scientific">Anguilla anguilla</name>
    <name type="common">European freshwater eel</name>
    <name type="synonym">Muraena anguilla</name>
    <dbReference type="NCBI Taxonomy" id="7936"/>
    <lineage>
        <taxon>Eukaryota</taxon>
        <taxon>Metazoa</taxon>
        <taxon>Chordata</taxon>
        <taxon>Craniata</taxon>
        <taxon>Vertebrata</taxon>
        <taxon>Euteleostomi</taxon>
        <taxon>Actinopterygii</taxon>
        <taxon>Neopterygii</taxon>
        <taxon>Teleostei</taxon>
        <taxon>Anguilliformes</taxon>
        <taxon>Anguillidae</taxon>
        <taxon>Anguilla</taxon>
    </lineage>
</organism>
<name>A0A0E9VR70_ANGAN</name>
<dbReference type="EMBL" id="GBXM01028070">
    <property type="protein sequence ID" value="JAH80507.1"/>
    <property type="molecule type" value="Transcribed_RNA"/>
</dbReference>
<protein>
    <submittedName>
        <fullName evidence="1">Uncharacterized protein</fullName>
    </submittedName>
</protein>
<evidence type="ECO:0000313" key="1">
    <source>
        <dbReference type="EMBL" id="JAH80507.1"/>
    </source>
</evidence>
<reference evidence="1" key="2">
    <citation type="journal article" date="2015" name="Fish Shellfish Immunol.">
        <title>Early steps in the European eel (Anguilla anguilla)-Vibrio vulnificus interaction in the gills: Role of the RtxA13 toxin.</title>
        <authorList>
            <person name="Callol A."/>
            <person name="Pajuelo D."/>
            <person name="Ebbesson L."/>
            <person name="Teles M."/>
            <person name="MacKenzie S."/>
            <person name="Amaro C."/>
        </authorList>
    </citation>
    <scope>NUCLEOTIDE SEQUENCE</scope>
</reference>